<sequence length="122" mass="13992">MLLQLTQTCRQLKAEIEGHPSIYQNALGYDRVDRWGSNVAFALCRISNLVNSKEGSLFSKLYPRLDTVYGTDLCIGCLYDPKEECRELIGDGTVCNGYLILFKYWRFCQSRGGSRFAVRENY</sequence>
<organism evidence="1 2">
    <name type="scientific">Ascobolus immersus RN42</name>
    <dbReference type="NCBI Taxonomy" id="1160509"/>
    <lineage>
        <taxon>Eukaryota</taxon>
        <taxon>Fungi</taxon>
        <taxon>Dikarya</taxon>
        <taxon>Ascomycota</taxon>
        <taxon>Pezizomycotina</taxon>
        <taxon>Pezizomycetes</taxon>
        <taxon>Pezizales</taxon>
        <taxon>Ascobolaceae</taxon>
        <taxon>Ascobolus</taxon>
    </lineage>
</organism>
<keyword evidence="2" id="KW-1185">Reference proteome</keyword>
<protein>
    <submittedName>
        <fullName evidence="1">Uncharacterized protein</fullName>
    </submittedName>
</protein>
<accession>A0A3N4IS77</accession>
<evidence type="ECO:0000313" key="1">
    <source>
        <dbReference type="EMBL" id="RPA87070.1"/>
    </source>
</evidence>
<evidence type="ECO:0000313" key="2">
    <source>
        <dbReference type="Proteomes" id="UP000275078"/>
    </source>
</evidence>
<proteinExistence type="predicted"/>
<dbReference type="Proteomes" id="UP000275078">
    <property type="component" value="Unassembled WGS sequence"/>
</dbReference>
<name>A0A3N4IS77_ASCIM</name>
<reference evidence="1 2" key="1">
    <citation type="journal article" date="2018" name="Nat. Ecol. Evol.">
        <title>Pezizomycetes genomes reveal the molecular basis of ectomycorrhizal truffle lifestyle.</title>
        <authorList>
            <person name="Murat C."/>
            <person name="Payen T."/>
            <person name="Noel B."/>
            <person name="Kuo A."/>
            <person name="Morin E."/>
            <person name="Chen J."/>
            <person name="Kohler A."/>
            <person name="Krizsan K."/>
            <person name="Balestrini R."/>
            <person name="Da Silva C."/>
            <person name="Montanini B."/>
            <person name="Hainaut M."/>
            <person name="Levati E."/>
            <person name="Barry K.W."/>
            <person name="Belfiori B."/>
            <person name="Cichocki N."/>
            <person name="Clum A."/>
            <person name="Dockter R.B."/>
            <person name="Fauchery L."/>
            <person name="Guy J."/>
            <person name="Iotti M."/>
            <person name="Le Tacon F."/>
            <person name="Lindquist E.A."/>
            <person name="Lipzen A."/>
            <person name="Malagnac F."/>
            <person name="Mello A."/>
            <person name="Molinier V."/>
            <person name="Miyauchi S."/>
            <person name="Poulain J."/>
            <person name="Riccioni C."/>
            <person name="Rubini A."/>
            <person name="Sitrit Y."/>
            <person name="Splivallo R."/>
            <person name="Traeger S."/>
            <person name="Wang M."/>
            <person name="Zifcakova L."/>
            <person name="Wipf D."/>
            <person name="Zambonelli A."/>
            <person name="Paolocci F."/>
            <person name="Nowrousian M."/>
            <person name="Ottonello S."/>
            <person name="Baldrian P."/>
            <person name="Spatafora J.W."/>
            <person name="Henrissat B."/>
            <person name="Nagy L.G."/>
            <person name="Aury J.M."/>
            <person name="Wincker P."/>
            <person name="Grigoriev I.V."/>
            <person name="Bonfante P."/>
            <person name="Martin F.M."/>
        </authorList>
    </citation>
    <scope>NUCLEOTIDE SEQUENCE [LARGE SCALE GENOMIC DNA]</scope>
    <source>
        <strain evidence="1 2">RN42</strain>
    </source>
</reference>
<dbReference type="AlphaFoldDB" id="A0A3N4IS77"/>
<dbReference type="EMBL" id="ML119647">
    <property type="protein sequence ID" value="RPA87070.1"/>
    <property type="molecule type" value="Genomic_DNA"/>
</dbReference>
<gene>
    <name evidence="1" type="ORF">BJ508DRAFT_95712</name>
</gene>